<evidence type="ECO:0000313" key="13">
    <source>
        <dbReference type="EMBL" id="MCS3902945.1"/>
    </source>
</evidence>
<dbReference type="PROSITE" id="PS00444">
    <property type="entry name" value="POLYPRENYL_SYNTHASE_2"/>
    <property type="match status" value="1"/>
</dbReference>
<dbReference type="AlphaFoldDB" id="A0AAE3HJK9"/>
<dbReference type="FunFam" id="1.10.600.10:FF:000002">
    <property type="entry name" value="Octaprenyl diphosphate synthase"/>
    <property type="match status" value="1"/>
</dbReference>
<dbReference type="InterPro" id="IPR033749">
    <property type="entry name" value="Polyprenyl_synt_CS"/>
</dbReference>
<evidence type="ECO:0000256" key="7">
    <source>
        <dbReference type="ARBA" id="ARBA00055029"/>
    </source>
</evidence>
<dbReference type="EC" id="2.5.1.90" evidence="8"/>
<dbReference type="SUPFAM" id="SSF48576">
    <property type="entry name" value="Terpenoid synthases"/>
    <property type="match status" value="1"/>
</dbReference>
<dbReference type="EMBL" id="JANUCT010000005">
    <property type="protein sequence ID" value="MCS3902945.1"/>
    <property type="molecule type" value="Genomic_DNA"/>
</dbReference>
<protein>
    <recommendedName>
        <fullName evidence="9">Octaprenyl diphosphate synthase</fullName>
        <ecNumber evidence="8">2.5.1.90</ecNumber>
    </recommendedName>
    <alternativeName>
        <fullName evidence="11">All-trans-octaprenyl-diphosphate synthase</fullName>
    </alternativeName>
    <alternativeName>
        <fullName evidence="10">Octaprenyl pyrophosphate synthase</fullName>
    </alternativeName>
</protein>
<evidence type="ECO:0000313" key="14">
    <source>
        <dbReference type="Proteomes" id="UP001204445"/>
    </source>
</evidence>
<dbReference type="GO" id="GO:0046872">
    <property type="term" value="F:metal ion binding"/>
    <property type="evidence" value="ECO:0007669"/>
    <property type="project" value="UniProtKB-KW"/>
</dbReference>
<dbReference type="GO" id="GO:0008299">
    <property type="term" value="P:isoprenoid biosynthetic process"/>
    <property type="evidence" value="ECO:0007669"/>
    <property type="project" value="InterPro"/>
</dbReference>
<evidence type="ECO:0000256" key="6">
    <source>
        <dbReference type="ARBA" id="ARBA00051506"/>
    </source>
</evidence>
<evidence type="ECO:0000256" key="12">
    <source>
        <dbReference type="RuleBase" id="RU004466"/>
    </source>
</evidence>
<dbReference type="PROSITE" id="PS00723">
    <property type="entry name" value="POLYPRENYL_SYNTHASE_1"/>
    <property type="match status" value="1"/>
</dbReference>
<dbReference type="CDD" id="cd00685">
    <property type="entry name" value="Trans_IPPS_HT"/>
    <property type="match status" value="1"/>
</dbReference>
<comment type="similarity">
    <text evidence="2 12">Belongs to the FPP/GGPP synthase family.</text>
</comment>
<gene>
    <name evidence="13" type="ORF">J2T55_000953</name>
</gene>
<comment type="cofactor">
    <cofactor evidence="1">
        <name>Mg(2+)</name>
        <dbReference type="ChEBI" id="CHEBI:18420"/>
    </cofactor>
</comment>
<evidence type="ECO:0000256" key="9">
    <source>
        <dbReference type="ARBA" id="ARBA00072473"/>
    </source>
</evidence>
<comment type="catalytic activity">
    <reaction evidence="6">
        <text>5 isopentenyl diphosphate + (2E,6E)-farnesyl diphosphate = all-trans-octaprenyl diphosphate + 5 diphosphate</text>
        <dbReference type="Rhea" id="RHEA:27798"/>
        <dbReference type="ChEBI" id="CHEBI:33019"/>
        <dbReference type="ChEBI" id="CHEBI:57711"/>
        <dbReference type="ChEBI" id="CHEBI:128769"/>
        <dbReference type="ChEBI" id="CHEBI:175763"/>
        <dbReference type="EC" id="2.5.1.90"/>
    </reaction>
</comment>
<dbReference type="Gene3D" id="1.10.600.10">
    <property type="entry name" value="Farnesyl Diphosphate Synthase"/>
    <property type="match status" value="1"/>
</dbReference>
<evidence type="ECO:0000256" key="3">
    <source>
        <dbReference type="ARBA" id="ARBA00022679"/>
    </source>
</evidence>
<name>A0AAE3HJK9_9GAMM</name>
<evidence type="ECO:0000256" key="10">
    <source>
        <dbReference type="ARBA" id="ARBA00079637"/>
    </source>
</evidence>
<evidence type="ECO:0000256" key="5">
    <source>
        <dbReference type="ARBA" id="ARBA00022842"/>
    </source>
</evidence>
<dbReference type="PANTHER" id="PTHR12001:SF69">
    <property type="entry name" value="ALL TRANS-POLYPRENYL-DIPHOSPHATE SYNTHASE PDSS1"/>
    <property type="match status" value="1"/>
</dbReference>
<dbReference type="NCBIfam" id="NF008140">
    <property type="entry name" value="PRK10888.1"/>
    <property type="match status" value="1"/>
</dbReference>
<evidence type="ECO:0000256" key="8">
    <source>
        <dbReference type="ARBA" id="ARBA00066511"/>
    </source>
</evidence>
<keyword evidence="4" id="KW-0479">Metal-binding</keyword>
<keyword evidence="3 12" id="KW-0808">Transferase</keyword>
<evidence type="ECO:0000256" key="1">
    <source>
        <dbReference type="ARBA" id="ARBA00001946"/>
    </source>
</evidence>
<evidence type="ECO:0000256" key="11">
    <source>
        <dbReference type="ARBA" id="ARBA00083124"/>
    </source>
</evidence>
<dbReference type="InterPro" id="IPR000092">
    <property type="entry name" value="Polyprenyl_synt"/>
</dbReference>
<dbReference type="Proteomes" id="UP001204445">
    <property type="component" value="Unassembled WGS sequence"/>
</dbReference>
<dbReference type="GO" id="GO:0106350">
    <property type="term" value="F:all-trans-octaprenyl-diphosphate synthase activity"/>
    <property type="evidence" value="ECO:0007669"/>
    <property type="project" value="UniProtKB-EC"/>
</dbReference>
<dbReference type="InterPro" id="IPR008949">
    <property type="entry name" value="Isoprenoid_synthase_dom_sf"/>
</dbReference>
<keyword evidence="5" id="KW-0460">Magnesium</keyword>
<comment type="function">
    <text evidence="7">Supplies octaprenyl diphosphate, the precursor for the side chain of the isoprenoid quinones ubiquinone and menaquinone.</text>
</comment>
<proteinExistence type="inferred from homology"/>
<evidence type="ECO:0000256" key="2">
    <source>
        <dbReference type="ARBA" id="ARBA00006706"/>
    </source>
</evidence>
<comment type="caution">
    <text evidence="13">The sequence shown here is derived from an EMBL/GenBank/DDBJ whole genome shotgun (WGS) entry which is preliminary data.</text>
</comment>
<keyword evidence="14" id="KW-1185">Reference proteome</keyword>
<dbReference type="RefSeq" id="WP_407660034.1">
    <property type="nucleotide sequence ID" value="NZ_JANUCT010000005.1"/>
</dbReference>
<accession>A0AAE3HJK9</accession>
<dbReference type="Pfam" id="PF00348">
    <property type="entry name" value="polyprenyl_synt"/>
    <property type="match status" value="1"/>
</dbReference>
<sequence length="335" mass="36674">MNQSNATAPSSARPGIETLRSLVREDMQQVDELIERRLYSEVGLINQLGHYIINSGGKRLRPALVLLSARACGYQGSQHIELAAIIEFIHTATLLHDDVVDASKLRRGHQTANQRWGNEASVLVGDFLYSRAFQMMVDVGSIRIMEVLSDATNVIAEGEVQQLLNRHDPETTQERYLQVIRNKTAKLFEAASQIGAILTDRPPAEEQALANYGLHIGTAFQLIDDVLDYSASADTLGKNIGDDLAEGKPTLPLLYAYWHGSEQQAEQIAEAISQGGLTNIDAISEAIESSGAIAYTAALAQEQVQQAMQALQVLPVSAHRDAMHELAAFAVDRQY</sequence>
<evidence type="ECO:0000256" key="4">
    <source>
        <dbReference type="ARBA" id="ARBA00022723"/>
    </source>
</evidence>
<reference evidence="13" key="1">
    <citation type="submission" date="2022-08" db="EMBL/GenBank/DDBJ databases">
        <title>Genomic Encyclopedia of Type Strains, Phase III (KMG-III): the genomes of soil and plant-associated and newly described type strains.</title>
        <authorList>
            <person name="Whitman W."/>
        </authorList>
    </citation>
    <scope>NUCLEOTIDE SEQUENCE</scope>
    <source>
        <strain evidence="13">HMT 1</strain>
    </source>
</reference>
<dbReference type="PANTHER" id="PTHR12001">
    <property type="entry name" value="GERANYLGERANYL PYROPHOSPHATE SYNTHASE"/>
    <property type="match status" value="1"/>
</dbReference>
<organism evidence="13 14">
    <name type="scientific">Methylohalomonas lacus</name>
    <dbReference type="NCBI Taxonomy" id="398773"/>
    <lineage>
        <taxon>Bacteria</taxon>
        <taxon>Pseudomonadati</taxon>
        <taxon>Pseudomonadota</taxon>
        <taxon>Gammaproteobacteria</taxon>
        <taxon>Methylohalomonadales</taxon>
        <taxon>Methylohalomonadaceae</taxon>
        <taxon>Methylohalomonas</taxon>
    </lineage>
</organism>
<dbReference type="SFLD" id="SFLDS00005">
    <property type="entry name" value="Isoprenoid_Synthase_Type_I"/>
    <property type="match status" value="1"/>
</dbReference>